<evidence type="ECO:0000256" key="1">
    <source>
        <dbReference type="ARBA" id="ARBA00023015"/>
    </source>
</evidence>
<feature type="domain" description="HTH luxR-type" evidence="3">
    <location>
        <begin position="95"/>
        <end position="135"/>
    </location>
</feature>
<name>A0A1G8WE02_9BACI</name>
<evidence type="ECO:0000259" key="3">
    <source>
        <dbReference type="Pfam" id="PF00196"/>
    </source>
</evidence>
<gene>
    <name evidence="4" type="ORF">SAMN04490247_3145</name>
</gene>
<dbReference type="EMBL" id="FNEV01000015">
    <property type="protein sequence ID" value="SDJ76498.1"/>
    <property type="molecule type" value="Genomic_DNA"/>
</dbReference>
<organism evidence="4 5">
    <name type="scientific">Salimicrobium halophilum</name>
    <dbReference type="NCBI Taxonomy" id="86666"/>
    <lineage>
        <taxon>Bacteria</taxon>
        <taxon>Bacillati</taxon>
        <taxon>Bacillota</taxon>
        <taxon>Bacilli</taxon>
        <taxon>Bacillales</taxon>
        <taxon>Bacillaceae</taxon>
        <taxon>Salimicrobium</taxon>
    </lineage>
</organism>
<dbReference type="AlphaFoldDB" id="A0A1G8WE02"/>
<reference evidence="5" key="1">
    <citation type="submission" date="2016-10" db="EMBL/GenBank/DDBJ databases">
        <authorList>
            <person name="Varghese N."/>
            <person name="Submissions S."/>
        </authorList>
    </citation>
    <scope>NUCLEOTIDE SEQUENCE [LARGE SCALE GENOMIC DNA]</scope>
    <source>
        <strain evidence="5">DSM 4771</strain>
    </source>
</reference>
<keyword evidence="5" id="KW-1185">Reference proteome</keyword>
<sequence length="137" mass="15927">MNTMTITENQVYQILSDYHWMIKEIQRIDKLLNQTEFAGVAQYGIEATMPKPQGDIAKDAIGNEVARRDKKWKRKKQMVDKVEFIQERIERIDQEREKVVLDCLLDGMSISAISNHMGLSRRHINTIRGNIVAKLVE</sequence>
<dbReference type="InterPro" id="IPR036388">
    <property type="entry name" value="WH-like_DNA-bd_sf"/>
</dbReference>
<dbReference type="Pfam" id="PF00196">
    <property type="entry name" value="GerE"/>
    <property type="match status" value="1"/>
</dbReference>
<keyword evidence="2" id="KW-0804">Transcription</keyword>
<dbReference type="InterPro" id="IPR000792">
    <property type="entry name" value="Tscrpt_reg_LuxR_C"/>
</dbReference>
<dbReference type="InterPro" id="IPR016032">
    <property type="entry name" value="Sig_transdc_resp-reg_C-effctor"/>
</dbReference>
<dbReference type="Proteomes" id="UP000199225">
    <property type="component" value="Unassembled WGS sequence"/>
</dbReference>
<dbReference type="GO" id="GO:0006355">
    <property type="term" value="P:regulation of DNA-templated transcription"/>
    <property type="evidence" value="ECO:0007669"/>
    <property type="project" value="InterPro"/>
</dbReference>
<dbReference type="SUPFAM" id="SSF46894">
    <property type="entry name" value="C-terminal effector domain of the bipartite response regulators"/>
    <property type="match status" value="1"/>
</dbReference>
<protein>
    <submittedName>
        <fullName evidence="4">Regulatory protein, luxR family</fullName>
    </submittedName>
</protein>
<dbReference type="OrthoDB" id="8910390at2"/>
<dbReference type="GO" id="GO:0003677">
    <property type="term" value="F:DNA binding"/>
    <property type="evidence" value="ECO:0007669"/>
    <property type="project" value="InterPro"/>
</dbReference>
<evidence type="ECO:0000256" key="2">
    <source>
        <dbReference type="ARBA" id="ARBA00023163"/>
    </source>
</evidence>
<proteinExistence type="predicted"/>
<evidence type="ECO:0000313" key="4">
    <source>
        <dbReference type="EMBL" id="SDJ76498.1"/>
    </source>
</evidence>
<keyword evidence="1" id="KW-0805">Transcription regulation</keyword>
<accession>A0A1G8WE02</accession>
<dbReference type="Gene3D" id="1.10.10.10">
    <property type="entry name" value="Winged helix-like DNA-binding domain superfamily/Winged helix DNA-binding domain"/>
    <property type="match status" value="1"/>
</dbReference>
<dbReference type="RefSeq" id="WP_093194795.1">
    <property type="nucleotide sequence ID" value="NZ_FNEV01000015.1"/>
</dbReference>
<evidence type="ECO:0000313" key="5">
    <source>
        <dbReference type="Proteomes" id="UP000199225"/>
    </source>
</evidence>